<evidence type="ECO:0000256" key="1">
    <source>
        <dbReference type="SAM" id="MobiDB-lite"/>
    </source>
</evidence>
<protein>
    <recommendedName>
        <fullName evidence="4">Ankyrin</fullName>
    </recommendedName>
</protein>
<dbReference type="Proteomes" id="UP001396898">
    <property type="component" value="Unassembled WGS sequence"/>
</dbReference>
<dbReference type="InterPro" id="IPR036770">
    <property type="entry name" value="Ankyrin_rpt-contain_sf"/>
</dbReference>
<dbReference type="SUPFAM" id="SSF48403">
    <property type="entry name" value="Ankyrin repeat"/>
    <property type="match status" value="1"/>
</dbReference>
<gene>
    <name evidence="2" type="ORF">PG991_009175</name>
</gene>
<name>A0ABR1RKZ3_9PEZI</name>
<dbReference type="EMBL" id="JAQQWI010000013">
    <property type="protein sequence ID" value="KAK8013582.1"/>
    <property type="molecule type" value="Genomic_DNA"/>
</dbReference>
<sequence length="356" mass="39151">MPQTPVILSPQPIRPRSTPVGSLFDNFVVRPATPLLPSACAKDTVWHHGQQAISSRSACRILYRACVLGSVDDITRVMDCHRFDKDSLRGPTLRAADGGFVNCVRCLIDRLSSDECSNFDELMVEVALVAVRRGDLDMLDLVVGVVCKHDTALFCEWVLPAAVDHPQALSHLLSRGIKPSRKTSTAVLNRAAARATVGTFKLLLQSGASPLAPGVFPLHAAAGSPARHRVPMMEYLVEELHVPVGALDEANLLTLARRDICGTPLHHALGNCQWDQAYWLLGRGASAKATNQFGLTPQEVYVERFSQHQLPDSKLGWDEEQTEHFTEGRLSFWQPGQNLRHHPPGTHSYPSPLSQF</sequence>
<accession>A0ABR1RKZ3</accession>
<comment type="caution">
    <text evidence="2">The sequence shown here is derived from an EMBL/GenBank/DDBJ whole genome shotgun (WGS) entry which is preliminary data.</text>
</comment>
<keyword evidence="3" id="KW-1185">Reference proteome</keyword>
<dbReference type="Gene3D" id="1.25.40.20">
    <property type="entry name" value="Ankyrin repeat-containing domain"/>
    <property type="match status" value="1"/>
</dbReference>
<reference evidence="2 3" key="1">
    <citation type="submission" date="2023-01" db="EMBL/GenBank/DDBJ databases">
        <title>Analysis of 21 Apiospora genomes using comparative genomics revels a genus with tremendous synthesis potential of carbohydrate active enzymes and secondary metabolites.</title>
        <authorList>
            <person name="Sorensen T."/>
        </authorList>
    </citation>
    <scope>NUCLEOTIDE SEQUENCE [LARGE SCALE GENOMIC DNA]</scope>
    <source>
        <strain evidence="2 3">CBS 20057</strain>
    </source>
</reference>
<feature type="region of interest" description="Disordered" evidence="1">
    <location>
        <begin position="336"/>
        <end position="356"/>
    </location>
</feature>
<evidence type="ECO:0000313" key="3">
    <source>
        <dbReference type="Proteomes" id="UP001396898"/>
    </source>
</evidence>
<organism evidence="2 3">
    <name type="scientific">Apiospora marii</name>
    <dbReference type="NCBI Taxonomy" id="335849"/>
    <lineage>
        <taxon>Eukaryota</taxon>
        <taxon>Fungi</taxon>
        <taxon>Dikarya</taxon>
        <taxon>Ascomycota</taxon>
        <taxon>Pezizomycotina</taxon>
        <taxon>Sordariomycetes</taxon>
        <taxon>Xylariomycetidae</taxon>
        <taxon>Amphisphaeriales</taxon>
        <taxon>Apiosporaceae</taxon>
        <taxon>Apiospora</taxon>
    </lineage>
</organism>
<proteinExistence type="predicted"/>
<evidence type="ECO:0008006" key="4">
    <source>
        <dbReference type="Google" id="ProtNLM"/>
    </source>
</evidence>
<evidence type="ECO:0000313" key="2">
    <source>
        <dbReference type="EMBL" id="KAK8013582.1"/>
    </source>
</evidence>